<feature type="signal peptide" evidence="27">
    <location>
        <begin position="1"/>
        <end position="18"/>
    </location>
</feature>
<dbReference type="SMART" id="SM00445">
    <property type="entry name" value="LINK"/>
    <property type="match status" value="1"/>
</dbReference>
<evidence type="ECO:0000259" key="28">
    <source>
        <dbReference type="PROSITE" id="PS50963"/>
    </source>
</evidence>
<sequence length="354" mass="38669">MGMWIILMGLASALLVSSRSEDKGTKVVRSRSCSYVGVFHVEGRDRYSLTFDEAERLCEDLSSSLASLEQVEKAFKKGLQTCRYGWINSTEVVIVRHKPNQNCAGNQTGIINKTADRKKFDAFCYDAKDTSDVNCAALIDPGSSDKSDPEPDPVAAFTGTTVIKDDSTTVTPEVATHRPNAGGVDSENSTSEDTSVSESSTPVHWMQTSPTQSPVEQNHTDQMDDQTYQDVDMENFTTSPPNPETTRLGVGETASTSQTPANKAEHATPNNGSIDWLIILLTILAVLLILLFCVIVANRKRWCGKKKTLIITNESRSEENGASSTKNHEMVKLVNTENIAENGNSELIDIGLDK</sequence>
<evidence type="ECO:0000256" key="20">
    <source>
        <dbReference type="ARBA" id="ARBA00031179"/>
    </source>
</evidence>
<gene>
    <name evidence="29" type="ORF">H4Q32_030665</name>
</gene>
<evidence type="ECO:0000256" key="12">
    <source>
        <dbReference type="ARBA" id="ARBA00022989"/>
    </source>
</evidence>
<evidence type="ECO:0000256" key="17">
    <source>
        <dbReference type="ARBA" id="ARBA00023273"/>
    </source>
</evidence>
<keyword evidence="12 26" id="KW-1133">Transmembrane helix</keyword>
<dbReference type="Gene3D" id="3.10.100.10">
    <property type="entry name" value="Mannose-Binding Protein A, subunit A"/>
    <property type="match status" value="1"/>
</dbReference>
<accession>A0ABQ8L034</accession>
<evidence type="ECO:0000256" key="22">
    <source>
        <dbReference type="ARBA" id="ARBA00032514"/>
    </source>
</evidence>
<evidence type="ECO:0000256" key="14">
    <source>
        <dbReference type="ARBA" id="ARBA00023157"/>
    </source>
</evidence>
<evidence type="ECO:0000256" key="5">
    <source>
        <dbReference type="ARBA" id="ARBA00022475"/>
    </source>
</evidence>
<evidence type="ECO:0000256" key="21">
    <source>
        <dbReference type="ARBA" id="ARBA00031823"/>
    </source>
</evidence>
<evidence type="ECO:0000256" key="2">
    <source>
        <dbReference type="ARBA" id="ARBA00004251"/>
    </source>
</evidence>
<evidence type="ECO:0000256" key="1">
    <source>
        <dbReference type="ARBA" id="ARBA00004105"/>
    </source>
</evidence>
<dbReference type="SUPFAM" id="SSF56436">
    <property type="entry name" value="C-type lectin-like"/>
    <property type="match status" value="1"/>
</dbReference>
<dbReference type="PANTHER" id="PTHR10225">
    <property type="entry name" value="HYALURONAN RECEPTOR"/>
    <property type="match status" value="1"/>
</dbReference>
<evidence type="ECO:0000256" key="11">
    <source>
        <dbReference type="ARBA" id="ARBA00022974"/>
    </source>
</evidence>
<evidence type="ECO:0000256" key="3">
    <source>
        <dbReference type="ARBA" id="ARBA00004613"/>
    </source>
</evidence>
<keyword evidence="13 26" id="KW-0472">Membrane</keyword>
<keyword evidence="11" id="KW-0654">Proteoglycan</keyword>
<comment type="subcellular location">
    <subcellularLocation>
        <location evidence="2">Cell membrane</location>
        <topology evidence="2">Single-pass type I membrane protein</topology>
    </subcellularLocation>
    <subcellularLocation>
        <location evidence="1">Cell projection</location>
        <location evidence="1">Microvillus</location>
    </subcellularLocation>
    <subcellularLocation>
        <location evidence="3">Secreted</location>
    </subcellularLocation>
</comment>
<keyword evidence="14 24" id="KW-1015">Disulfide bond</keyword>
<evidence type="ECO:0000256" key="6">
    <source>
        <dbReference type="ARBA" id="ARBA00022525"/>
    </source>
</evidence>
<dbReference type="InterPro" id="IPR001231">
    <property type="entry name" value="CD44_antigen"/>
</dbReference>
<keyword evidence="16" id="KW-0325">Glycoprotein</keyword>
<dbReference type="PRINTS" id="PR01265">
    <property type="entry name" value="LINKMODULE"/>
</dbReference>
<feature type="disulfide bond" evidence="24">
    <location>
        <begin position="82"/>
        <end position="103"/>
    </location>
</feature>
<evidence type="ECO:0000256" key="25">
    <source>
        <dbReference type="SAM" id="MobiDB-lite"/>
    </source>
</evidence>
<evidence type="ECO:0000256" key="19">
    <source>
        <dbReference type="ARBA" id="ARBA00029928"/>
    </source>
</evidence>
<evidence type="ECO:0000256" key="15">
    <source>
        <dbReference type="ARBA" id="ARBA00023170"/>
    </source>
</evidence>
<keyword evidence="6" id="KW-0964">Secreted</keyword>
<evidence type="ECO:0000256" key="9">
    <source>
        <dbReference type="ARBA" id="ARBA00022729"/>
    </source>
</evidence>
<feature type="chain" id="PRO_5046064705" description="CD44 antigen" evidence="27">
    <location>
        <begin position="19"/>
        <end position="354"/>
    </location>
</feature>
<evidence type="ECO:0000256" key="18">
    <source>
        <dbReference type="ARBA" id="ARBA00029917"/>
    </source>
</evidence>
<evidence type="ECO:0000313" key="30">
    <source>
        <dbReference type="Proteomes" id="UP000830375"/>
    </source>
</evidence>
<feature type="region of interest" description="Disordered" evidence="25">
    <location>
        <begin position="233"/>
        <end position="267"/>
    </location>
</feature>
<dbReference type="InterPro" id="IPR016187">
    <property type="entry name" value="CTDL_fold"/>
</dbReference>
<comment type="caution">
    <text evidence="29">The sequence shown here is derived from an EMBL/GenBank/DDBJ whole genome shotgun (WGS) entry which is preliminary data.</text>
</comment>
<feature type="compositionally biased region" description="Low complexity" evidence="25">
    <location>
        <begin position="184"/>
        <end position="201"/>
    </location>
</feature>
<dbReference type="EMBL" id="JACTAM010002639">
    <property type="protein sequence ID" value="KAI2644080.1"/>
    <property type="molecule type" value="Genomic_DNA"/>
</dbReference>
<reference evidence="29 30" key="1">
    <citation type="submission" date="2022-01" db="EMBL/GenBank/DDBJ databases">
        <title>A high-quality chromosome-level genome assembly of rohu carp, Labeo rohita.</title>
        <authorList>
            <person name="Arick M.A. II"/>
            <person name="Hsu C.-Y."/>
            <person name="Magbanua Z."/>
            <person name="Pechanova O."/>
            <person name="Grover C."/>
            <person name="Miller E."/>
            <person name="Thrash A."/>
            <person name="Ezzel L."/>
            <person name="Alam S."/>
            <person name="Benzie J."/>
            <person name="Hamilton M."/>
            <person name="Karsi A."/>
            <person name="Lawrence M.L."/>
            <person name="Peterson D.G."/>
        </authorList>
    </citation>
    <scope>NUCLEOTIDE SEQUENCE [LARGE SCALE GENOMIC DNA]</scope>
    <source>
        <strain evidence="30">BAU-BD-2019</strain>
        <tissue evidence="29">Blood</tissue>
    </source>
</reference>
<feature type="transmembrane region" description="Helical" evidence="26">
    <location>
        <begin position="276"/>
        <end position="297"/>
    </location>
</feature>
<keyword evidence="30" id="KW-1185">Reference proteome</keyword>
<evidence type="ECO:0000256" key="27">
    <source>
        <dbReference type="SAM" id="SignalP"/>
    </source>
</evidence>
<dbReference type="InterPro" id="IPR000538">
    <property type="entry name" value="Link_dom"/>
</dbReference>
<proteinExistence type="predicted"/>
<evidence type="ECO:0000256" key="4">
    <source>
        <dbReference type="ARBA" id="ARBA00020474"/>
    </source>
</evidence>
<evidence type="ECO:0000256" key="16">
    <source>
        <dbReference type="ARBA" id="ARBA00023180"/>
    </source>
</evidence>
<evidence type="ECO:0000256" key="23">
    <source>
        <dbReference type="ARBA" id="ARBA00032917"/>
    </source>
</evidence>
<comment type="caution">
    <text evidence="24">Lacks conserved residue(s) required for the propagation of feature annotation.</text>
</comment>
<keyword evidence="15" id="KW-0675">Receptor</keyword>
<evidence type="ECO:0000256" key="7">
    <source>
        <dbReference type="ARBA" id="ARBA00022553"/>
    </source>
</evidence>
<dbReference type="InterPro" id="IPR043210">
    <property type="entry name" value="CD44_antigen-like"/>
</dbReference>
<feature type="compositionally biased region" description="Polar residues" evidence="25">
    <location>
        <begin position="206"/>
        <end position="217"/>
    </location>
</feature>
<dbReference type="InterPro" id="IPR016186">
    <property type="entry name" value="C-type_lectin-like/link_sf"/>
</dbReference>
<evidence type="ECO:0000256" key="8">
    <source>
        <dbReference type="ARBA" id="ARBA00022692"/>
    </source>
</evidence>
<protein>
    <recommendedName>
        <fullName evidence="4">CD44 antigen</fullName>
    </recommendedName>
    <alternativeName>
        <fullName evidence="22">GP90 lymphocyte homing/adhesion receptor</fullName>
    </alternativeName>
    <alternativeName>
        <fullName evidence="21">HUTCH-I</fullName>
    </alternativeName>
    <alternativeName>
        <fullName evidence="23">Hermes antigen</fullName>
    </alternativeName>
    <alternativeName>
        <fullName evidence="20">Hyaluronate receptor</fullName>
    </alternativeName>
    <alternativeName>
        <fullName evidence="18">Phagocytic glycoprotein 1</fullName>
    </alternativeName>
    <alternativeName>
        <fullName evidence="19">Phagocytic glycoprotein I</fullName>
    </alternativeName>
</protein>
<name>A0ABQ8L034_LABRO</name>
<dbReference type="PRINTS" id="PR00658">
    <property type="entry name" value="CD44"/>
</dbReference>
<dbReference type="Pfam" id="PF00193">
    <property type="entry name" value="Xlink"/>
    <property type="match status" value="1"/>
</dbReference>
<keyword evidence="10" id="KW-0130">Cell adhesion</keyword>
<evidence type="ECO:0000256" key="26">
    <source>
        <dbReference type="SAM" id="Phobius"/>
    </source>
</evidence>
<feature type="region of interest" description="Disordered" evidence="25">
    <location>
        <begin position="140"/>
        <end position="220"/>
    </location>
</feature>
<dbReference type="PANTHER" id="PTHR10225:SF6">
    <property type="entry name" value="CD44 ANTIGEN"/>
    <property type="match status" value="1"/>
</dbReference>
<evidence type="ECO:0000256" key="10">
    <source>
        <dbReference type="ARBA" id="ARBA00022889"/>
    </source>
</evidence>
<keyword evidence="8 26" id="KW-0812">Transmembrane</keyword>
<keyword evidence="17" id="KW-0966">Cell projection</keyword>
<feature type="domain" description="Link" evidence="28">
    <location>
        <begin position="37"/>
        <end position="126"/>
    </location>
</feature>
<dbReference type="Proteomes" id="UP000830375">
    <property type="component" value="Unassembled WGS sequence"/>
</dbReference>
<evidence type="ECO:0000256" key="13">
    <source>
        <dbReference type="ARBA" id="ARBA00023136"/>
    </source>
</evidence>
<evidence type="ECO:0000256" key="24">
    <source>
        <dbReference type="PROSITE-ProRule" id="PRU00323"/>
    </source>
</evidence>
<keyword evidence="7" id="KW-0597">Phosphoprotein</keyword>
<evidence type="ECO:0000313" key="29">
    <source>
        <dbReference type="EMBL" id="KAI2644080.1"/>
    </source>
</evidence>
<dbReference type="PROSITE" id="PS50963">
    <property type="entry name" value="LINK_2"/>
    <property type="match status" value="1"/>
</dbReference>
<organism evidence="29 30">
    <name type="scientific">Labeo rohita</name>
    <name type="common">Indian major carp</name>
    <name type="synonym">Cyprinus rohita</name>
    <dbReference type="NCBI Taxonomy" id="84645"/>
    <lineage>
        <taxon>Eukaryota</taxon>
        <taxon>Metazoa</taxon>
        <taxon>Chordata</taxon>
        <taxon>Craniata</taxon>
        <taxon>Vertebrata</taxon>
        <taxon>Euteleostomi</taxon>
        <taxon>Actinopterygii</taxon>
        <taxon>Neopterygii</taxon>
        <taxon>Teleostei</taxon>
        <taxon>Ostariophysi</taxon>
        <taxon>Cypriniformes</taxon>
        <taxon>Cyprinidae</taxon>
        <taxon>Labeoninae</taxon>
        <taxon>Labeonini</taxon>
        <taxon>Labeo</taxon>
    </lineage>
</organism>
<keyword evidence="5" id="KW-1003">Cell membrane</keyword>
<keyword evidence="9 27" id="KW-0732">Signal</keyword>